<name>Q0CEU0_ASPTN</name>
<evidence type="ECO:0000313" key="5">
    <source>
        <dbReference type="EMBL" id="EAU32056.1"/>
    </source>
</evidence>
<dbReference type="InterPro" id="IPR029058">
    <property type="entry name" value="AB_hydrolase_fold"/>
</dbReference>
<evidence type="ECO:0000256" key="1">
    <source>
        <dbReference type="ARBA" id="ARBA00022737"/>
    </source>
</evidence>
<feature type="repeat" description="ANK" evidence="3">
    <location>
        <begin position="769"/>
        <end position="801"/>
    </location>
</feature>
<dbReference type="GO" id="GO:0004540">
    <property type="term" value="F:RNA nuclease activity"/>
    <property type="evidence" value="ECO:0007669"/>
    <property type="project" value="TreeGrafter"/>
</dbReference>
<dbReference type="InterPro" id="IPR002110">
    <property type="entry name" value="Ankyrin_rpt"/>
</dbReference>
<dbReference type="STRING" id="341663.Q0CEU0"/>
<feature type="repeat" description="ANK" evidence="3">
    <location>
        <begin position="952"/>
        <end position="984"/>
    </location>
</feature>
<dbReference type="AlphaFoldDB" id="Q0CEU0"/>
<feature type="repeat" description="ANK" evidence="3">
    <location>
        <begin position="841"/>
        <end position="873"/>
    </location>
</feature>
<dbReference type="eggNOG" id="KOG4177">
    <property type="taxonomic scope" value="Eukaryota"/>
</dbReference>
<feature type="region of interest" description="Disordered" evidence="4">
    <location>
        <begin position="525"/>
        <end position="566"/>
    </location>
</feature>
<dbReference type="SUPFAM" id="SSF48403">
    <property type="entry name" value="Ankyrin repeat"/>
    <property type="match status" value="1"/>
</dbReference>
<dbReference type="SMART" id="SM00248">
    <property type="entry name" value="ANK"/>
    <property type="match status" value="6"/>
</dbReference>
<gene>
    <name evidence="5" type="ORF">ATEG_07794</name>
</gene>
<dbReference type="Gene3D" id="3.40.50.1820">
    <property type="entry name" value="alpha/beta hydrolase"/>
    <property type="match status" value="1"/>
</dbReference>
<dbReference type="GO" id="GO:0003723">
    <property type="term" value="F:RNA binding"/>
    <property type="evidence" value="ECO:0007669"/>
    <property type="project" value="TreeGrafter"/>
</dbReference>
<dbReference type="RefSeq" id="XP_001216415.1">
    <property type="nucleotide sequence ID" value="XM_001216415.1"/>
</dbReference>
<evidence type="ECO:0000256" key="4">
    <source>
        <dbReference type="SAM" id="MobiDB-lite"/>
    </source>
</evidence>
<dbReference type="PANTHER" id="PTHR24141">
    <property type="entry name" value="2-5A-DEPENDENT RIBONUCLEASE"/>
    <property type="match status" value="1"/>
</dbReference>
<keyword evidence="2 3" id="KW-0040">ANK repeat</keyword>
<dbReference type="EMBL" id="CH476604">
    <property type="protein sequence ID" value="EAU32056.1"/>
    <property type="molecule type" value="Genomic_DNA"/>
</dbReference>
<dbReference type="InterPro" id="IPR036770">
    <property type="entry name" value="Ankyrin_rpt-contain_sf"/>
</dbReference>
<dbReference type="OrthoDB" id="341259at2759"/>
<dbReference type="VEuPathDB" id="FungiDB:ATEG_07794"/>
<evidence type="ECO:0000256" key="2">
    <source>
        <dbReference type="ARBA" id="ARBA00023043"/>
    </source>
</evidence>
<dbReference type="Pfam" id="PF12796">
    <property type="entry name" value="Ank_2"/>
    <property type="match status" value="3"/>
</dbReference>
<proteinExistence type="predicted"/>
<dbReference type="GO" id="GO:0006396">
    <property type="term" value="P:RNA processing"/>
    <property type="evidence" value="ECO:0007669"/>
    <property type="project" value="TreeGrafter"/>
</dbReference>
<protein>
    <submittedName>
        <fullName evidence="5">Uncharacterized protein</fullName>
    </submittedName>
</protein>
<dbReference type="Gene3D" id="1.25.40.20">
    <property type="entry name" value="Ankyrin repeat-containing domain"/>
    <property type="match status" value="3"/>
</dbReference>
<dbReference type="GeneID" id="4322510"/>
<reference evidence="6" key="1">
    <citation type="submission" date="2005-09" db="EMBL/GenBank/DDBJ databases">
        <title>Annotation of the Aspergillus terreus NIH2624 genome.</title>
        <authorList>
            <person name="Birren B.W."/>
            <person name="Lander E.S."/>
            <person name="Galagan J.E."/>
            <person name="Nusbaum C."/>
            <person name="Devon K."/>
            <person name="Henn M."/>
            <person name="Ma L.-J."/>
            <person name="Jaffe D.B."/>
            <person name="Butler J."/>
            <person name="Alvarez P."/>
            <person name="Gnerre S."/>
            <person name="Grabherr M."/>
            <person name="Kleber M."/>
            <person name="Mauceli E.W."/>
            <person name="Brockman W."/>
            <person name="Rounsley S."/>
            <person name="Young S.K."/>
            <person name="LaButti K."/>
            <person name="Pushparaj V."/>
            <person name="DeCaprio D."/>
            <person name="Crawford M."/>
            <person name="Koehrsen M."/>
            <person name="Engels R."/>
            <person name="Montgomery P."/>
            <person name="Pearson M."/>
            <person name="Howarth C."/>
            <person name="Larson L."/>
            <person name="Luoma S."/>
            <person name="White J."/>
            <person name="Alvarado L."/>
            <person name="Kodira C.D."/>
            <person name="Zeng Q."/>
            <person name="Oleary S."/>
            <person name="Yandava C."/>
            <person name="Denning D.W."/>
            <person name="Nierman W.C."/>
            <person name="Milne T."/>
            <person name="Madden K."/>
        </authorList>
    </citation>
    <scope>NUCLEOTIDE SEQUENCE [LARGE SCALE GENOMIC DNA]</scope>
    <source>
        <strain evidence="6">NIH 2624 / FGSC A1156</strain>
    </source>
</reference>
<dbReference type="PROSITE" id="PS50297">
    <property type="entry name" value="ANK_REP_REGION"/>
    <property type="match status" value="3"/>
</dbReference>
<dbReference type="PROSITE" id="PS50088">
    <property type="entry name" value="ANK_REPEAT"/>
    <property type="match status" value="3"/>
</dbReference>
<sequence>MSLRQLAAGTGQDGTGTPAIDIIAVHGLNPLGSSDHAFNTWRKPLEEKGCLWLRDCFAKAQPNARIYLYEYNSIPVFGSAKDSFVGEANQLLDEIYGERWQMKKDIPIILVGHSLGGILIKQALVNAWANEKYRGIKEATHALVFFGTPHSGPARNVQIGLGMACARIARSLPFVSSSKIIEILEGETLFSDLLSESFRHQLNQYKILSCYEGVGDVVPFSSAVLGLPGNCETQLRINADHSNMCRFDMRIQADVDNYRKVERNLQMLCADALVDLPNEINETDVYIRNVTQGGLDLSSLLMQHPKPLDAGTHGRYTLNLLDAPELAWQVYRLCERSSSAAIAEAASDVSSMYLGLRILRDRLETDTYSSSNADEIQTLLQDCCRTLENFQSTLDVYQSMPQNSRAQWDNVRSYEEFYGLKELRSNIQSNISRLTLLNKKIASRSMNDLAQKLEDLIGLMNGGDDNLSVLSSHLSSRSISGSDDWQVIHSELVSAGFPPDIISEQREYIQKWLINAAMAGRIDLESQEEPRQRSRINHPADAPQVDDGAESIPTTELGASNLASSNDSIRTTRHNSVYAQDMQVLPTTARSKKTSTKWTRSLAAKLKYATLDPSRALTAAVWSGDASSVKSILSSSSKIDKSASYWSSILVLCLNGSNTEMFRDLMQCGGALELENDLGECVSHAINHKQAEEIGILITKGVRFDEPQTVKAMALVTQNFIEMIFTKWGDTWDHEGYAHHFLFNTAKYGYENIFQSLVARYGGINAPVNETTAFHLACRSGNTKSIQLALELGANVNTMDDRGDNPLHALILGGENKLYDIGTNIRLLIKNGAALHGKSRTGQTALHLAAKCAHTKAIEVLVQMGLDIDLRNADGNTPLHLACNPEWVTRSVERFLPRALKRKSSERTMIRFTWEETKLEDPRDETYHRGQGEGALRLILGYGASVNVRGRENVSPLHLAAESSDAGRIKALLEYGADPLAIDDYGWTTLHFAVISKSQDSIDLLQPYRIDPYKKVLVSIIGTHEDKMDVFDLMRVVNKHPRRRAVHLDQDDDRKTDSAR</sequence>
<accession>Q0CEU0</accession>
<dbReference type="Proteomes" id="UP000007963">
    <property type="component" value="Unassembled WGS sequence"/>
</dbReference>
<dbReference type="SUPFAM" id="SSF53474">
    <property type="entry name" value="alpha/beta-Hydrolases"/>
    <property type="match status" value="1"/>
</dbReference>
<organism evidence="5 6">
    <name type="scientific">Aspergillus terreus (strain NIH 2624 / FGSC A1156)</name>
    <dbReference type="NCBI Taxonomy" id="341663"/>
    <lineage>
        <taxon>Eukaryota</taxon>
        <taxon>Fungi</taxon>
        <taxon>Dikarya</taxon>
        <taxon>Ascomycota</taxon>
        <taxon>Pezizomycotina</taxon>
        <taxon>Eurotiomycetes</taxon>
        <taxon>Eurotiomycetidae</taxon>
        <taxon>Eurotiales</taxon>
        <taxon>Aspergillaceae</taxon>
        <taxon>Aspergillus</taxon>
        <taxon>Aspergillus subgen. Circumdati</taxon>
    </lineage>
</organism>
<feature type="compositionally biased region" description="Polar residues" evidence="4">
    <location>
        <begin position="552"/>
        <end position="566"/>
    </location>
</feature>
<evidence type="ECO:0000313" key="6">
    <source>
        <dbReference type="Proteomes" id="UP000007963"/>
    </source>
</evidence>
<dbReference type="PANTHER" id="PTHR24141:SF1">
    <property type="entry name" value="2-5A-DEPENDENT RIBONUCLEASE"/>
    <property type="match status" value="1"/>
</dbReference>
<dbReference type="eggNOG" id="KOG2029">
    <property type="taxonomic scope" value="Eukaryota"/>
</dbReference>
<evidence type="ECO:0000256" key="3">
    <source>
        <dbReference type="PROSITE-ProRule" id="PRU00023"/>
    </source>
</evidence>
<dbReference type="HOGENOM" id="CLU_289343_0_0_1"/>
<keyword evidence="1" id="KW-0677">Repeat</keyword>